<proteinExistence type="predicted"/>
<dbReference type="Gene3D" id="3.40.30.120">
    <property type="match status" value="1"/>
</dbReference>
<accession>A0A5N6UFE0</accession>
<dbReference type="Proteomes" id="UP000326950">
    <property type="component" value="Unassembled WGS sequence"/>
</dbReference>
<evidence type="ECO:0000313" key="2">
    <source>
        <dbReference type="Proteomes" id="UP000326950"/>
    </source>
</evidence>
<protein>
    <submittedName>
        <fullName evidence="1">Uncharacterized protein</fullName>
    </submittedName>
</protein>
<gene>
    <name evidence="1" type="ORF">BDV40DRAFT_308867</name>
</gene>
<sequence>MGIEQKGCEKLQSSAGIPQSVKNGQKIFSLLKKLGTTDRDVALARRNLHRNLHDPNTMAQINQGIEEQREHFDNLGLHIGYIYGDTRIPYNASIYRPICIPGARLPHAWIQPLAASTIDLPAIDSSYVVDLSPKQIEQKQYSTLDICAFDGFTILTDVRHTSIWEQHVQGLYQKIPAAVAESLAIRMVVLGRDFHLVPGEHSQLWVEIMRLHEGQATLVRPDQHILSCFDSATTRVTDLLHALHDHLQWPTQQYANVRL</sequence>
<name>A0A5N6UFE0_ASPTM</name>
<dbReference type="EMBL" id="ML738731">
    <property type="protein sequence ID" value="KAE8157193.1"/>
    <property type="molecule type" value="Genomic_DNA"/>
</dbReference>
<organism evidence="1 2">
    <name type="scientific">Aspergillus tamarii</name>
    <dbReference type="NCBI Taxonomy" id="41984"/>
    <lineage>
        <taxon>Eukaryota</taxon>
        <taxon>Fungi</taxon>
        <taxon>Dikarya</taxon>
        <taxon>Ascomycota</taxon>
        <taxon>Pezizomycotina</taxon>
        <taxon>Eurotiomycetes</taxon>
        <taxon>Eurotiomycetidae</taxon>
        <taxon>Eurotiales</taxon>
        <taxon>Aspergillaceae</taxon>
        <taxon>Aspergillus</taxon>
        <taxon>Aspergillus subgen. Circumdati</taxon>
    </lineage>
</organism>
<keyword evidence="2" id="KW-1185">Reference proteome</keyword>
<evidence type="ECO:0000313" key="1">
    <source>
        <dbReference type="EMBL" id="KAE8157193.1"/>
    </source>
</evidence>
<reference evidence="1 2" key="1">
    <citation type="submission" date="2019-04" db="EMBL/GenBank/DDBJ databases">
        <title>Friends and foes A comparative genomics study of 23 Aspergillus species from section Flavi.</title>
        <authorList>
            <consortium name="DOE Joint Genome Institute"/>
            <person name="Kjaerbolling I."/>
            <person name="Vesth T."/>
            <person name="Frisvad J.C."/>
            <person name="Nybo J.L."/>
            <person name="Theobald S."/>
            <person name="Kildgaard S."/>
            <person name="Isbrandt T."/>
            <person name="Kuo A."/>
            <person name="Sato A."/>
            <person name="Lyhne E.K."/>
            <person name="Kogle M.E."/>
            <person name="Wiebenga A."/>
            <person name="Kun R.S."/>
            <person name="Lubbers R.J."/>
            <person name="Makela M.R."/>
            <person name="Barry K."/>
            <person name="Chovatia M."/>
            <person name="Clum A."/>
            <person name="Daum C."/>
            <person name="Haridas S."/>
            <person name="He G."/>
            <person name="LaButti K."/>
            <person name="Lipzen A."/>
            <person name="Mondo S."/>
            <person name="Riley R."/>
            <person name="Salamov A."/>
            <person name="Simmons B.A."/>
            <person name="Magnuson J.K."/>
            <person name="Henrissat B."/>
            <person name="Mortensen U.H."/>
            <person name="Larsen T.O."/>
            <person name="Devries R.P."/>
            <person name="Grigoriev I.V."/>
            <person name="Machida M."/>
            <person name="Baker S.E."/>
            <person name="Andersen M.R."/>
        </authorList>
    </citation>
    <scope>NUCLEOTIDE SEQUENCE [LARGE SCALE GENOMIC DNA]</scope>
    <source>
        <strain evidence="1 2">CBS 117626</strain>
    </source>
</reference>
<dbReference type="AlphaFoldDB" id="A0A5N6UFE0"/>
<dbReference type="OrthoDB" id="2690153at2759"/>